<evidence type="ECO:0000313" key="2">
    <source>
        <dbReference type="Proteomes" id="UP000035017"/>
    </source>
</evidence>
<name>A0A0D0KHV9_AGRTU</name>
<gene>
    <name evidence="1" type="ORF">RU07_23745</name>
</gene>
<sequence length="80" mass="9199">MKVPTFQLQHIDVQISHLSRAGYYAEPVLQSPRFPANAPGKLGIISRTERQDLALSRRYVTLLTIEHFNSIRHLNISRMV</sequence>
<dbReference type="EMBL" id="JXQV01000054">
    <property type="protein sequence ID" value="KIP97629.1"/>
    <property type="molecule type" value="Genomic_DNA"/>
</dbReference>
<comment type="caution">
    <text evidence="1">The sequence shown here is derived from an EMBL/GenBank/DDBJ whole genome shotgun (WGS) entry which is preliminary data.</text>
</comment>
<accession>A0A0D0KHV9</accession>
<dbReference type="AlphaFoldDB" id="A0A0D0KHV9"/>
<protein>
    <submittedName>
        <fullName evidence="1">Uncharacterized protein</fullName>
    </submittedName>
</protein>
<proteinExistence type="predicted"/>
<organism evidence="1 2">
    <name type="scientific">Agrobacterium tumefaciens</name>
    <dbReference type="NCBI Taxonomy" id="358"/>
    <lineage>
        <taxon>Bacteria</taxon>
        <taxon>Pseudomonadati</taxon>
        <taxon>Pseudomonadota</taxon>
        <taxon>Alphaproteobacteria</taxon>
        <taxon>Hyphomicrobiales</taxon>
        <taxon>Rhizobiaceae</taxon>
        <taxon>Rhizobium/Agrobacterium group</taxon>
        <taxon>Agrobacterium</taxon>
        <taxon>Agrobacterium tumefaciens complex</taxon>
    </lineage>
</organism>
<evidence type="ECO:0000313" key="1">
    <source>
        <dbReference type="EMBL" id="KIP97629.1"/>
    </source>
</evidence>
<dbReference type="Proteomes" id="UP000035017">
    <property type="component" value="Unassembled WGS sequence"/>
</dbReference>
<reference evidence="1 2" key="1">
    <citation type="submission" date="2014-12" db="EMBL/GenBank/DDBJ databases">
        <title>16Stimator: statistical estimation of ribosomal gene copy numbers from draft genome assemblies.</title>
        <authorList>
            <person name="Perisin M.A."/>
            <person name="Vetter M."/>
            <person name="Gilbert J.A."/>
            <person name="Bergelson J."/>
        </authorList>
    </citation>
    <scope>NUCLEOTIDE SEQUENCE [LARGE SCALE GENOMIC DNA]</scope>
    <source>
        <strain evidence="1 2">MEJ076</strain>
    </source>
</reference>